<dbReference type="InterPro" id="IPR051600">
    <property type="entry name" value="Beta-PGM-like"/>
</dbReference>
<dbReference type="Gene3D" id="1.10.150.240">
    <property type="entry name" value="Putative phosphatase, domain 2"/>
    <property type="match status" value="1"/>
</dbReference>
<protein>
    <submittedName>
        <fullName evidence="5">HAD family phosphatase</fullName>
    </submittedName>
</protein>
<comment type="similarity">
    <text evidence="2">Belongs to the HAD-like hydrolase superfamily. CbbY/CbbZ/Gph/YieH family.</text>
</comment>
<comment type="cofactor">
    <cofactor evidence="1">
        <name>Mg(2+)</name>
        <dbReference type="ChEBI" id="CHEBI:18420"/>
    </cofactor>
</comment>
<dbReference type="SFLD" id="SFLDS00003">
    <property type="entry name" value="Haloacid_Dehalogenase"/>
    <property type="match status" value="1"/>
</dbReference>
<dbReference type="InterPro" id="IPR023214">
    <property type="entry name" value="HAD_sf"/>
</dbReference>
<evidence type="ECO:0000313" key="6">
    <source>
        <dbReference type="Proteomes" id="UP001518989"/>
    </source>
</evidence>
<organism evidence="5 6">
    <name type="scientific">Roseomonas haemaphysalidis</name>
    <dbReference type="NCBI Taxonomy" id="2768162"/>
    <lineage>
        <taxon>Bacteria</taxon>
        <taxon>Pseudomonadati</taxon>
        <taxon>Pseudomonadota</taxon>
        <taxon>Alphaproteobacteria</taxon>
        <taxon>Acetobacterales</taxon>
        <taxon>Roseomonadaceae</taxon>
        <taxon>Roseomonas</taxon>
    </lineage>
</organism>
<keyword evidence="4" id="KW-0460">Magnesium</keyword>
<dbReference type="InterPro" id="IPR036412">
    <property type="entry name" value="HAD-like_sf"/>
</dbReference>
<gene>
    <name evidence="5" type="ORF">IAI61_20300</name>
</gene>
<evidence type="ECO:0000313" key="5">
    <source>
        <dbReference type="EMBL" id="MBO1081380.1"/>
    </source>
</evidence>
<dbReference type="Gene3D" id="3.40.50.1000">
    <property type="entry name" value="HAD superfamily/HAD-like"/>
    <property type="match status" value="1"/>
</dbReference>
<dbReference type="InterPro" id="IPR006439">
    <property type="entry name" value="HAD-SF_hydro_IA"/>
</dbReference>
<dbReference type="SFLD" id="SFLDG01129">
    <property type="entry name" value="C1.5:_HAD__Beta-PGM__Phosphata"/>
    <property type="match status" value="1"/>
</dbReference>
<dbReference type="RefSeq" id="WP_207419554.1">
    <property type="nucleotide sequence ID" value="NZ_CP061177.1"/>
</dbReference>
<dbReference type="EMBL" id="JACTNG010000014">
    <property type="protein sequence ID" value="MBO1081380.1"/>
    <property type="molecule type" value="Genomic_DNA"/>
</dbReference>
<dbReference type="Pfam" id="PF00702">
    <property type="entry name" value="Hydrolase"/>
    <property type="match status" value="1"/>
</dbReference>
<sequence>MNHIPSPAPAAILRPAAVLFDCDGVLADSEGVVNALVAEDLTRRGWPLSAEQCQGIFLGRAIPDMVPMVEAQVGPLPAEWPQQIAGAIAARMRQGTPPMPGALAVVRAVAAAGIPVACASNSGRDELQAKLAGLGMAELFGTRVYSYQDVSRPKPAPDMYLAAAQACGVDARDCVVVEDSALGARAGVAAGARVMGFAHQTPAALLQAEGAQPFHSMDELPALLGIVA</sequence>
<dbReference type="Proteomes" id="UP001518989">
    <property type="component" value="Unassembled WGS sequence"/>
</dbReference>
<reference evidence="5 6" key="1">
    <citation type="submission" date="2020-09" db="EMBL/GenBank/DDBJ databases">
        <title>Roseomonas.</title>
        <authorList>
            <person name="Zhu W."/>
        </authorList>
    </citation>
    <scope>NUCLEOTIDE SEQUENCE [LARGE SCALE GENOMIC DNA]</scope>
    <source>
        <strain evidence="5 6">573</strain>
    </source>
</reference>
<evidence type="ECO:0000256" key="1">
    <source>
        <dbReference type="ARBA" id="ARBA00001946"/>
    </source>
</evidence>
<proteinExistence type="inferred from homology"/>
<dbReference type="SUPFAM" id="SSF56784">
    <property type="entry name" value="HAD-like"/>
    <property type="match status" value="1"/>
</dbReference>
<dbReference type="InterPro" id="IPR023198">
    <property type="entry name" value="PGP-like_dom2"/>
</dbReference>
<dbReference type="PANTHER" id="PTHR46193:SF10">
    <property type="entry name" value="6-PHOSPHOGLUCONATE PHOSPHATASE"/>
    <property type="match status" value="1"/>
</dbReference>
<keyword evidence="6" id="KW-1185">Reference proteome</keyword>
<evidence type="ECO:0000256" key="4">
    <source>
        <dbReference type="ARBA" id="ARBA00022842"/>
    </source>
</evidence>
<dbReference type="PANTHER" id="PTHR46193">
    <property type="entry name" value="6-PHOSPHOGLUCONATE PHOSPHATASE"/>
    <property type="match status" value="1"/>
</dbReference>
<accession>A0ABS3KWP1</accession>
<name>A0ABS3KWP1_9PROT</name>
<keyword evidence="3" id="KW-0479">Metal-binding</keyword>
<evidence type="ECO:0000256" key="2">
    <source>
        <dbReference type="ARBA" id="ARBA00006171"/>
    </source>
</evidence>
<evidence type="ECO:0000256" key="3">
    <source>
        <dbReference type="ARBA" id="ARBA00022723"/>
    </source>
</evidence>
<dbReference type="NCBIfam" id="TIGR01509">
    <property type="entry name" value="HAD-SF-IA-v3"/>
    <property type="match status" value="1"/>
</dbReference>
<comment type="caution">
    <text evidence="5">The sequence shown here is derived from an EMBL/GenBank/DDBJ whole genome shotgun (WGS) entry which is preliminary data.</text>
</comment>